<evidence type="ECO:0000256" key="7">
    <source>
        <dbReference type="ARBA" id="ARBA00022989"/>
    </source>
</evidence>
<evidence type="ECO:0000256" key="11">
    <source>
        <dbReference type="SAM" id="MobiDB-lite"/>
    </source>
</evidence>
<protein>
    <submittedName>
        <fullName evidence="13">Uncharacterized protein</fullName>
    </submittedName>
</protein>
<dbReference type="AlphaFoldDB" id="A0AAE0KQF1"/>
<comment type="subcellular location">
    <subcellularLocation>
        <location evidence="1">Golgi apparatus membrane</location>
        <topology evidence="1">Single-pass type II membrane protein</topology>
    </subcellularLocation>
</comment>
<evidence type="ECO:0000256" key="6">
    <source>
        <dbReference type="ARBA" id="ARBA00022968"/>
    </source>
</evidence>
<keyword evidence="8" id="KW-0333">Golgi apparatus</keyword>
<dbReference type="InterPro" id="IPR038578">
    <property type="entry name" value="GT29-like_sf"/>
</dbReference>
<evidence type="ECO:0000256" key="4">
    <source>
        <dbReference type="ARBA" id="ARBA00022679"/>
    </source>
</evidence>
<organism evidence="13 14">
    <name type="scientific">Cymbomonas tetramitiformis</name>
    <dbReference type="NCBI Taxonomy" id="36881"/>
    <lineage>
        <taxon>Eukaryota</taxon>
        <taxon>Viridiplantae</taxon>
        <taxon>Chlorophyta</taxon>
        <taxon>Pyramimonadophyceae</taxon>
        <taxon>Pyramimonadales</taxon>
        <taxon>Pyramimonadaceae</taxon>
        <taxon>Cymbomonas</taxon>
    </lineage>
</organism>
<keyword evidence="4" id="KW-0808">Transferase</keyword>
<name>A0AAE0KQF1_9CHLO</name>
<evidence type="ECO:0000256" key="10">
    <source>
        <dbReference type="ARBA" id="ARBA00023180"/>
    </source>
</evidence>
<dbReference type="Pfam" id="PF00777">
    <property type="entry name" value="Glyco_transf_29"/>
    <property type="match status" value="2"/>
</dbReference>
<dbReference type="InterPro" id="IPR001675">
    <property type="entry name" value="Glyco_trans_29"/>
</dbReference>
<feature type="transmembrane region" description="Helical" evidence="12">
    <location>
        <begin position="32"/>
        <end position="54"/>
    </location>
</feature>
<keyword evidence="7 12" id="KW-1133">Transmembrane helix</keyword>
<evidence type="ECO:0000256" key="1">
    <source>
        <dbReference type="ARBA" id="ARBA00004323"/>
    </source>
</evidence>
<evidence type="ECO:0000313" key="13">
    <source>
        <dbReference type="EMBL" id="KAK3256923.1"/>
    </source>
</evidence>
<evidence type="ECO:0000256" key="2">
    <source>
        <dbReference type="ARBA" id="ARBA00006003"/>
    </source>
</evidence>
<dbReference type="PANTHER" id="PTHR11987:SF36">
    <property type="entry name" value="SIA-ALPHA-2,3-GAL-BETA-1,4-GLCNAC-R:ALPHA 2,8-SIALYLTRANSFERASE"/>
    <property type="match status" value="1"/>
</dbReference>
<evidence type="ECO:0000256" key="3">
    <source>
        <dbReference type="ARBA" id="ARBA00022676"/>
    </source>
</evidence>
<reference evidence="13 14" key="1">
    <citation type="journal article" date="2015" name="Genome Biol. Evol.">
        <title>Comparative Genomics of a Bacterivorous Green Alga Reveals Evolutionary Causalities and Consequences of Phago-Mixotrophic Mode of Nutrition.</title>
        <authorList>
            <person name="Burns J.A."/>
            <person name="Paasch A."/>
            <person name="Narechania A."/>
            <person name="Kim E."/>
        </authorList>
    </citation>
    <scope>NUCLEOTIDE SEQUENCE [LARGE SCALE GENOMIC DNA]</scope>
    <source>
        <strain evidence="13 14">PLY_AMNH</strain>
    </source>
</reference>
<dbReference type="Proteomes" id="UP001190700">
    <property type="component" value="Unassembled WGS sequence"/>
</dbReference>
<proteinExistence type="inferred from homology"/>
<feature type="region of interest" description="Disordered" evidence="11">
    <location>
        <begin position="69"/>
        <end position="151"/>
    </location>
</feature>
<keyword evidence="3" id="KW-0328">Glycosyltransferase</keyword>
<evidence type="ECO:0000256" key="8">
    <source>
        <dbReference type="ARBA" id="ARBA00023034"/>
    </source>
</evidence>
<evidence type="ECO:0000256" key="5">
    <source>
        <dbReference type="ARBA" id="ARBA00022692"/>
    </source>
</evidence>
<dbReference type="EMBL" id="LGRX02021217">
    <property type="protein sequence ID" value="KAK3256923.1"/>
    <property type="molecule type" value="Genomic_DNA"/>
</dbReference>
<comment type="caution">
    <text evidence="13">The sequence shown here is derived from an EMBL/GenBank/DDBJ whole genome shotgun (WGS) entry which is preliminary data.</text>
</comment>
<dbReference type="GO" id="GO:0000139">
    <property type="term" value="C:Golgi membrane"/>
    <property type="evidence" value="ECO:0007669"/>
    <property type="project" value="UniProtKB-SubCell"/>
</dbReference>
<keyword evidence="10" id="KW-0325">Glycoprotein</keyword>
<keyword evidence="14" id="KW-1185">Reference proteome</keyword>
<feature type="compositionally biased region" description="Basic and acidic residues" evidence="11">
    <location>
        <begin position="110"/>
        <end position="127"/>
    </location>
</feature>
<dbReference type="InterPro" id="IPR050943">
    <property type="entry name" value="Glycosyltr_29_Sialyltrsf"/>
</dbReference>
<accession>A0AAE0KQF1</accession>
<dbReference type="PANTHER" id="PTHR11987">
    <property type="entry name" value="ALPHA-2,8-SIALYLTRANSFERASE"/>
    <property type="match status" value="1"/>
</dbReference>
<keyword evidence="9 12" id="KW-0472">Membrane</keyword>
<dbReference type="CDD" id="cd19952">
    <property type="entry name" value="GT29"/>
    <property type="match status" value="1"/>
</dbReference>
<evidence type="ECO:0000256" key="9">
    <source>
        <dbReference type="ARBA" id="ARBA00023136"/>
    </source>
</evidence>
<comment type="similarity">
    <text evidence="2">Belongs to the glycosyltransferase 29 family.</text>
</comment>
<sequence length="677" mass="75539">MNTSTKRFLRPRIASIDKTEYLTSPNIHKHRVAIGCTLVSLAVLTIFHAVPSFVEPTKTLQEHRTEYEQHAAGERRTGVVHRSATGHKSAELRHSAAAQRTTVVHPTRAANDDQPTHLSRVEERQRGYADGNASQDKSLTVKKPQASKGHRYPVLLKTPSLIMNQEMFKMYDDIKQKQVFVPHVDGVARMDLDGNKDLLRRARCLATGADQNKSSSRLSVRNFNGSRCVIRYSYPPMLMQQLPPEDADWAFSSCAVVGNSGRLLSAKQGADIDAHQVVIRINLAPVEGWEEYVGSRTTFNMANHFHLSKLAWPGRSLKGHDAKEVRRGQDALKSHRKNTKETLLLFEATQYRAYYRLWEPLLRHVPATRVAILSPDFVTAASEMWWILLDELQQEGASAGIVRRKDGTCARHKDGSFSHSAPENLTATCARPLSGWFALAFSARVCEKVDVYGFNYYKRLAAGLPETEQDNVSYHYYDDVQGETGTHNFDMTMKVLEKLDAQGLYLLDGSDAVAYDIEVIKDQLAFLGFVLSDRTLTACSTFSDYAQVLGGDVPLGDETPAAAGGRRYLFLVETMDDPPAAHYAVLLRGGSSMVSTKNRYLLPPAAAKASRRQAAHHRQAHAWSLKVLHAVRCDPQKTKPKKANWSLPSFDVVRDSVTAIEEIQFPARLGKQYPSGA</sequence>
<keyword evidence="5 12" id="KW-0812">Transmembrane</keyword>
<gene>
    <name evidence="13" type="ORF">CYMTET_33969</name>
</gene>
<evidence type="ECO:0000256" key="12">
    <source>
        <dbReference type="SAM" id="Phobius"/>
    </source>
</evidence>
<evidence type="ECO:0000313" key="14">
    <source>
        <dbReference type="Proteomes" id="UP001190700"/>
    </source>
</evidence>
<dbReference type="GO" id="GO:0008373">
    <property type="term" value="F:sialyltransferase activity"/>
    <property type="evidence" value="ECO:0007669"/>
    <property type="project" value="InterPro"/>
</dbReference>
<keyword evidence="6" id="KW-0735">Signal-anchor</keyword>
<dbReference type="Gene3D" id="3.90.1480.20">
    <property type="entry name" value="Glycosyl transferase family 29"/>
    <property type="match status" value="1"/>
</dbReference>